<accession>A0A2H3IXT3</accession>
<proteinExistence type="predicted"/>
<dbReference type="OMA" id="MSQIFTI"/>
<evidence type="ECO:0000313" key="4">
    <source>
        <dbReference type="Proteomes" id="UP000218811"/>
    </source>
</evidence>
<keyword evidence="4" id="KW-1185">Reference proteome</keyword>
<dbReference type="OrthoDB" id="2344312at2759"/>
<organism evidence="3 4">
    <name type="scientific">Wolfiporia cocos (strain MD-104)</name>
    <name type="common">Brown rot fungus</name>
    <dbReference type="NCBI Taxonomy" id="742152"/>
    <lineage>
        <taxon>Eukaryota</taxon>
        <taxon>Fungi</taxon>
        <taxon>Dikarya</taxon>
        <taxon>Basidiomycota</taxon>
        <taxon>Agaricomycotina</taxon>
        <taxon>Agaricomycetes</taxon>
        <taxon>Polyporales</taxon>
        <taxon>Phaeolaceae</taxon>
        <taxon>Wolfiporia</taxon>
    </lineage>
</organism>
<evidence type="ECO:0000256" key="1">
    <source>
        <dbReference type="SAM" id="MobiDB-lite"/>
    </source>
</evidence>
<dbReference type="Pfam" id="PF24840">
    <property type="entry name" value="NTF2_SigF"/>
    <property type="match status" value="2"/>
</dbReference>
<evidence type="ECO:0000313" key="3">
    <source>
        <dbReference type="EMBL" id="PCH34776.1"/>
    </source>
</evidence>
<feature type="domain" description="SigF-like NTF2-like" evidence="2">
    <location>
        <begin position="1"/>
        <end position="48"/>
    </location>
</feature>
<reference evidence="3 4" key="1">
    <citation type="journal article" date="2012" name="Science">
        <title>The Paleozoic origin of enzymatic lignin decomposition reconstructed from 31 fungal genomes.</title>
        <authorList>
            <person name="Floudas D."/>
            <person name="Binder M."/>
            <person name="Riley R."/>
            <person name="Barry K."/>
            <person name="Blanchette R.A."/>
            <person name="Henrissat B."/>
            <person name="Martinez A.T."/>
            <person name="Otillar R."/>
            <person name="Spatafora J.W."/>
            <person name="Yadav J.S."/>
            <person name="Aerts A."/>
            <person name="Benoit I."/>
            <person name="Boyd A."/>
            <person name="Carlson A."/>
            <person name="Copeland A."/>
            <person name="Coutinho P.M."/>
            <person name="de Vries R.P."/>
            <person name="Ferreira P."/>
            <person name="Findley K."/>
            <person name="Foster B."/>
            <person name="Gaskell J."/>
            <person name="Glotzer D."/>
            <person name="Gorecki P."/>
            <person name="Heitman J."/>
            <person name="Hesse C."/>
            <person name="Hori C."/>
            <person name="Igarashi K."/>
            <person name="Jurgens J.A."/>
            <person name="Kallen N."/>
            <person name="Kersten P."/>
            <person name="Kohler A."/>
            <person name="Kuees U."/>
            <person name="Kumar T.K.A."/>
            <person name="Kuo A."/>
            <person name="LaButti K."/>
            <person name="Larrondo L.F."/>
            <person name="Lindquist E."/>
            <person name="Ling A."/>
            <person name="Lombard V."/>
            <person name="Lucas S."/>
            <person name="Lundell T."/>
            <person name="Martin R."/>
            <person name="McLaughlin D.J."/>
            <person name="Morgenstern I."/>
            <person name="Morin E."/>
            <person name="Murat C."/>
            <person name="Nagy L.G."/>
            <person name="Nolan M."/>
            <person name="Ohm R.A."/>
            <person name="Patyshakuliyeva A."/>
            <person name="Rokas A."/>
            <person name="Ruiz-Duenas F.J."/>
            <person name="Sabat G."/>
            <person name="Salamov A."/>
            <person name="Samejima M."/>
            <person name="Schmutz J."/>
            <person name="Slot J.C."/>
            <person name="St John F."/>
            <person name="Stenlid J."/>
            <person name="Sun H."/>
            <person name="Sun S."/>
            <person name="Syed K."/>
            <person name="Tsang A."/>
            <person name="Wiebenga A."/>
            <person name="Young D."/>
            <person name="Pisabarro A."/>
            <person name="Eastwood D.C."/>
            <person name="Martin F."/>
            <person name="Cullen D."/>
            <person name="Grigoriev I.V."/>
            <person name="Hibbett D.S."/>
        </authorList>
    </citation>
    <scope>NUCLEOTIDE SEQUENCE [LARGE SCALE GENOMIC DNA]</scope>
    <source>
        <strain evidence="3 4">MD-104</strain>
    </source>
</reference>
<feature type="region of interest" description="Disordered" evidence="1">
    <location>
        <begin position="229"/>
        <end position="257"/>
    </location>
</feature>
<protein>
    <recommendedName>
        <fullName evidence="2">SigF-like NTF2-like domain-containing protein</fullName>
    </recommendedName>
</protein>
<dbReference type="PANTHER" id="PTHR35393:SF1">
    <property type="entry name" value="SNOAL-LIKE DOMAIN-CONTAINING PROTEIN"/>
    <property type="match status" value="1"/>
</dbReference>
<dbReference type="Proteomes" id="UP000218811">
    <property type="component" value="Unassembled WGS sequence"/>
</dbReference>
<dbReference type="STRING" id="742152.A0A2H3IXT3"/>
<gene>
    <name evidence="3" type="ORF">WOLCODRAFT_165810</name>
</gene>
<dbReference type="AlphaFoldDB" id="A0A2H3IXT3"/>
<name>A0A2H3IXT3_WOLCO</name>
<dbReference type="PANTHER" id="PTHR35393">
    <property type="entry name" value="CHROMOSOME 1, WHOLE GENOME SHOTGUN SEQUENCE"/>
    <property type="match status" value="1"/>
</dbReference>
<sequence>MEDPLKEIESVILTITSAVNPEIQKAAILRYFAPDVTFRHPLTTIPSSSLKFAAPHTTSTDLVPSPFPANQASPSLTDKTWYWHSSISTWLSPTGWLTRSSRETVLRVYQWYRVLSPVLVVRVKNITYDREKEEMFIEVIQTFHIRWNPLPPADLITHINLRKLPSNLYVIAAQEDFYHPEDLVSFVIPPFAPVVHTLLLLGAWVCVIQAWLGSVLGFWSVRDGEGGRGVSLNPEGEELPPQSEQERKDLGNEGVSH</sequence>
<evidence type="ECO:0000259" key="2">
    <source>
        <dbReference type="Pfam" id="PF24840"/>
    </source>
</evidence>
<dbReference type="EMBL" id="KB467832">
    <property type="protein sequence ID" value="PCH34776.1"/>
    <property type="molecule type" value="Genomic_DNA"/>
</dbReference>
<feature type="compositionally biased region" description="Basic and acidic residues" evidence="1">
    <location>
        <begin position="244"/>
        <end position="257"/>
    </location>
</feature>
<dbReference type="InterPro" id="IPR057514">
    <property type="entry name" value="NTF2_SigF"/>
</dbReference>
<feature type="domain" description="SigF-like NTF2-like" evidence="2">
    <location>
        <begin position="98"/>
        <end position="218"/>
    </location>
</feature>